<gene>
    <name evidence="15" type="ORF">PV09_06177</name>
</gene>
<reference evidence="15 16" key="1">
    <citation type="submission" date="2015-01" db="EMBL/GenBank/DDBJ databases">
        <title>The Genome Sequence of Ochroconis gallopava CBS43764.</title>
        <authorList>
            <consortium name="The Broad Institute Genomics Platform"/>
            <person name="Cuomo C."/>
            <person name="de Hoog S."/>
            <person name="Gorbushina A."/>
            <person name="Stielow B."/>
            <person name="Teixiera M."/>
            <person name="Abouelleil A."/>
            <person name="Chapman S.B."/>
            <person name="Priest M."/>
            <person name="Young S.K."/>
            <person name="Wortman J."/>
            <person name="Nusbaum C."/>
            <person name="Birren B."/>
        </authorList>
    </citation>
    <scope>NUCLEOTIDE SEQUENCE [LARGE SCALE GENOMIC DNA]</scope>
    <source>
        <strain evidence="15 16">CBS 43764</strain>
    </source>
</reference>
<keyword evidence="5" id="KW-0999">Mitochondrion inner membrane</keyword>
<comment type="similarity">
    <text evidence="2 12">Belongs to the taffazin family.</text>
</comment>
<evidence type="ECO:0000256" key="13">
    <source>
        <dbReference type="SAM" id="MobiDB-lite"/>
    </source>
</evidence>
<dbReference type="SMART" id="SM00563">
    <property type="entry name" value="PlsC"/>
    <property type="match status" value="1"/>
</dbReference>
<dbReference type="RefSeq" id="XP_016212224.1">
    <property type="nucleotide sequence ID" value="XM_016359776.1"/>
</dbReference>
<evidence type="ECO:0000256" key="12">
    <source>
        <dbReference type="RuleBase" id="RU365062"/>
    </source>
</evidence>
<keyword evidence="8" id="KW-0472">Membrane</keyword>
<dbReference type="InterPro" id="IPR002123">
    <property type="entry name" value="Plipid/glycerol_acylTrfase"/>
</dbReference>
<evidence type="ECO:0000256" key="10">
    <source>
        <dbReference type="ARBA" id="ARBA00024323"/>
    </source>
</evidence>
<evidence type="ECO:0000256" key="3">
    <source>
        <dbReference type="ARBA" id="ARBA00022679"/>
    </source>
</evidence>
<evidence type="ECO:0000256" key="2">
    <source>
        <dbReference type="ARBA" id="ARBA00010524"/>
    </source>
</evidence>
<dbReference type="Proteomes" id="UP000053259">
    <property type="component" value="Unassembled WGS sequence"/>
</dbReference>
<keyword evidence="9" id="KW-0012">Acyltransferase</keyword>
<keyword evidence="4" id="KW-1000">Mitochondrion outer membrane</keyword>
<feature type="domain" description="Phospholipid/glycerol acyltransferase" evidence="14">
    <location>
        <begin position="65"/>
        <end position="253"/>
    </location>
</feature>
<dbReference type="InterPro" id="IPR000872">
    <property type="entry name" value="Tafazzin"/>
</dbReference>
<evidence type="ECO:0000256" key="8">
    <source>
        <dbReference type="ARBA" id="ARBA00023136"/>
    </source>
</evidence>
<evidence type="ECO:0000256" key="11">
    <source>
        <dbReference type="ARBA" id="ARBA00047906"/>
    </source>
</evidence>
<feature type="region of interest" description="Disordered" evidence="13">
    <location>
        <begin position="346"/>
        <end position="383"/>
    </location>
</feature>
<evidence type="ECO:0000313" key="16">
    <source>
        <dbReference type="Proteomes" id="UP000053259"/>
    </source>
</evidence>
<keyword evidence="16" id="KW-1185">Reference proteome</keyword>
<evidence type="ECO:0000256" key="7">
    <source>
        <dbReference type="ARBA" id="ARBA00023128"/>
    </source>
</evidence>
<dbReference type="GO" id="GO:0005743">
    <property type="term" value="C:mitochondrial inner membrane"/>
    <property type="evidence" value="ECO:0007669"/>
    <property type="project" value="UniProtKB-SubCell"/>
</dbReference>
<dbReference type="FunCoup" id="A0A0D2A6Y6">
    <property type="interactions" value="104"/>
</dbReference>
<dbReference type="OrthoDB" id="193467at2759"/>
<dbReference type="GeneID" id="27314150"/>
<dbReference type="GO" id="GO:0035965">
    <property type="term" value="P:cardiolipin acyl-chain remodeling"/>
    <property type="evidence" value="ECO:0007669"/>
    <property type="project" value="TreeGrafter"/>
</dbReference>
<accession>A0A0D2A6Y6</accession>
<dbReference type="InParanoid" id="A0A0D2A6Y6"/>
<evidence type="ECO:0000256" key="9">
    <source>
        <dbReference type="ARBA" id="ARBA00023315"/>
    </source>
</evidence>
<dbReference type="CDD" id="cd07989">
    <property type="entry name" value="LPLAT_AGPAT-like"/>
    <property type="match status" value="1"/>
</dbReference>
<keyword evidence="6" id="KW-0443">Lipid metabolism</keyword>
<evidence type="ECO:0000313" key="15">
    <source>
        <dbReference type="EMBL" id="KIW02355.1"/>
    </source>
</evidence>
<dbReference type="EMBL" id="KN847549">
    <property type="protein sequence ID" value="KIW02355.1"/>
    <property type="molecule type" value="Genomic_DNA"/>
</dbReference>
<sequence>MSTVEDKLTCPSLRWRAGSTATLWFTGSLAKLFLKLGARTEVHGLDEFVKLLDERMDIEKRTSGLLTVSNHLSVVDDPMIWGLLPYRHLRPDNIRWSLGSYDICFKNGSYSILSQYFSLGQTLPTHRKNHSKYGGIFQPTITQCIRLLSAGPFTQPTPPHDQWELRSSSTKGVHNLPDPFTDPTFTYSTTGTDIYPAPSAYGTRRHAWIHIFPEGRVHQHPDRTMRYFKWGVARLILESEPCPTVVPIWHEGADEIMHEERGFPRFLPRLNKKVEVVFGEPVSETVWRGVRERWRKLKEREVQRDHVCQGEEFEYLNDELRYGREARELRMEVAFKVRQELLKLPRARGKAEEDPKAGMWDTYREEGRRREGKMDDDSWVKDM</sequence>
<dbReference type="GO" id="GO:0007007">
    <property type="term" value="P:inner mitochondrial membrane organization"/>
    <property type="evidence" value="ECO:0007669"/>
    <property type="project" value="TreeGrafter"/>
</dbReference>
<comment type="subcellular location">
    <subcellularLocation>
        <location evidence="1">Mitochondrion inner membrane</location>
        <topology evidence="1">Peripheral membrane protein</topology>
        <orientation evidence="1">Intermembrane side</orientation>
    </subcellularLocation>
    <subcellularLocation>
        <location evidence="10">Mitochondrion outer membrane</location>
        <topology evidence="10">Peripheral membrane protein</topology>
        <orientation evidence="10">Intermembrane side</orientation>
    </subcellularLocation>
</comment>
<dbReference type="STRING" id="253628.A0A0D2A6Y6"/>
<dbReference type="PANTHER" id="PTHR12497">
    <property type="entry name" value="TAZ PROTEIN TAFAZZIN"/>
    <property type="match status" value="1"/>
</dbReference>
<dbReference type="HOGENOM" id="CLU_046747_1_0_1"/>
<name>A0A0D2A6Y6_9PEZI</name>
<evidence type="ECO:0000256" key="1">
    <source>
        <dbReference type="ARBA" id="ARBA00004137"/>
    </source>
</evidence>
<proteinExistence type="inferred from homology"/>
<dbReference type="AlphaFoldDB" id="A0A0D2A6Y6"/>
<dbReference type="PRINTS" id="PR00979">
    <property type="entry name" value="TAFAZZIN"/>
</dbReference>
<keyword evidence="3" id="KW-0808">Transferase</keyword>
<evidence type="ECO:0000256" key="6">
    <source>
        <dbReference type="ARBA" id="ARBA00023098"/>
    </source>
</evidence>
<protein>
    <recommendedName>
        <fullName evidence="12">Tafazzin family protein</fullName>
    </recommendedName>
</protein>
<dbReference type="PANTHER" id="PTHR12497:SF0">
    <property type="entry name" value="TAFAZZIN"/>
    <property type="match status" value="1"/>
</dbReference>
<evidence type="ECO:0000259" key="14">
    <source>
        <dbReference type="SMART" id="SM00563"/>
    </source>
</evidence>
<evidence type="ECO:0000256" key="4">
    <source>
        <dbReference type="ARBA" id="ARBA00022787"/>
    </source>
</evidence>
<keyword evidence="7" id="KW-0496">Mitochondrion</keyword>
<dbReference type="VEuPathDB" id="FungiDB:PV09_06177"/>
<organism evidence="15 16">
    <name type="scientific">Verruconis gallopava</name>
    <dbReference type="NCBI Taxonomy" id="253628"/>
    <lineage>
        <taxon>Eukaryota</taxon>
        <taxon>Fungi</taxon>
        <taxon>Dikarya</taxon>
        <taxon>Ascomycota</taxon>
        <taxon>Pezizomycotina</taxon>
        <taxon>Dothideomycetes</taxon>
        <taxon>Pleosporomycetidae</taxon>
        <taxon>Venturiales</taxon>
        <taxon>Sympoventuriaceae</taxon>
        <taxon>Verruconis</taxon>
    </lineage>
</organism>
<dbReference type="GO" id="GO:0047184">
    <property type="term" value="F:1-acylglycerophosphocholine O-acyltransferase activity"/>
    <property type="evidence" value="ECO:0007669"/>
    <property type="project" value="TreeGrafter"/>
</dbReference>
<comment type="catalytic activity">
    <reaction evidence="11">
        <text>1'-[1,2-diacyl-sn-glycero-3-phospho],3'-[1-acyl-sn-glycero-3-phospho]-glycerol + a 1,2-diacyl-sn-glycero-3-phosphocholine = a cardiolipin + a 1-acyl-sn-glycero-3-phosphocholine</text>
        <dbReference type="Rhea" id="RHEA:33731"/>
        <dbReference type="ChEBI" id="CHEBI:57643"/>
        <dbReference type="ChEBI" id="CHEBI:58168"/>
        <dbReference type="ChEBI" id="CHEBI:62237"/>
        <dbReference type="ChEBI" id="CHEBI:64743"/>
    </reaction>
    <physiologicalReaction direction="left-to-right" evidence="11">
        <dbReference type="Rhea" id="RHEA:33732"/>
    </physiologicalReaction>
    <physiologicalReaction direction="right-to-left" evidence="11">
        <dbReference type="Rhea" id="RHEA:33733"/>
    </physiologicalReaction>
</comment>
<dbReference type="SUPFAM" id="SSF69593">
    <property type="entry name" value="Glycerol-3-phosphate (1)-acyltransferase"/>
    <property type="match status" value="1"/>
</dbReference>
<dbReference type="GO" id="GO:0005741">
    <property type="term" value="C:mitochondrial outer membrane"/>
    <property type="evidence" value="ECO:0007669"/>
    <property type="project" value="UniProtKB-SubCell"/>
</dbReference>
<evidence type="ECO:0000256" key="5">
    <source>
        <dbReference type="ARBA" id="ARBA00022792"/>
    </source>
</evidence>